<dbReference type="InterPro" id="IPR006342">
    <property type="entry name" value="FkbM_mtfrase"/>
</dbReference>
<feature type="domain" description="Methyltransferase FkbM" evidence="1">
    <location>
        <begin position="94"/>
        <end position="253"/>
    </location>
</feature>
<keyword evidence="2" id="KW-0489">Methyltransferase</keyword>
<sequence>MPLLVLVKIGGFYAKLLNIVDKRNHSAEWQEFLSESINSFKSKKIQISKNPNKFIQFYHPSKISAYRSKTIFTKEPDTIEWLNRNGGTNKILFDIGANLGLYSVYYAKKFNGKVYSFEPSFKNLELLSRNIKLNSLQKNIFIIPNTVSKNSEIKRFLQNDFTAGQAQATSQSILENNNNFYKETQNSIDYQVISFSLNNLISNKLVENPDLIKIDVDGNELEILEGFESLRNIKNISLMIETRKETEQEVYQKLVMLGFKKISRRKDNSVWEK</sequence>
<keyword evidence="2" id="KW-0808">Transferase</keyword>
<reference evidence="2" key="1">
    <citation type="submission" date="2010-01" db="EMBL/GenBank/DDBJ databases">
        <title>Genome fragments of uncultured bacteria from the North Pacific Subtropical Gyre.</title>
        <authorList>
            <person name="Pham V.D."/>
            <person name="DeLong E.F."/>
        </authorList>
    </citation>
    <scope>NUCLEOTIDE SEQUENCE</scope>
</reference>
<dbReference type="InterPro" id="IPR052514">
    <property type="entry name" value="SAM-dependent_MTase"/>
</dbReference>
<dbReference type="GO" id="GO:0032259">
    <property type="term" value="P:methylation"/>
    <property type="evidence" value="ECO:0007669"/>
    <property type="project" value="UniProtKB-KW"/>
</dbReference>
<dbReference type="EMBL" id="GU574703">
    <property type="protein sequence ID" value="ADH42972.1"/>
    <property type="molecule type" value="Genomic_DNA"/>
</dbReference>
<dbReference type="SUPFAM" id="SSF53335">
    <property type="entry name" value="S-adenosyl-L-methionine-dependent methyltransferases"/>
    <property type="match status" value="1"/>
</dbReference>
<dbReference type="InterPro" id="IPR029063">
    <property type="entry name" value="SAM-dependent_MTases_sf"/>
</dbReference>
<accession>E7C9Y8</accession>
<proteinExistence type="predicted"/>
<dbReference type="PANTHER" id="PTHR34203">
    <property type="entry name" value="METHYLTRANSFERASE, FKBM FAMILY PROTEIN"/>
    <property type="match status" value="1"/>
</dbReference>
<name>E7C9Y8_9PROT</name>
<evidence type="ECO:0000313" key="2">
    <source>
        <dbReference type="EMBL" id="ADH42972.1"/>
    </source>
</evidence>
<dbReference type="AlphaFoldDB" id="E7C9Y8"/>
<dbReference type="Pfam" id="PF05050">
    <property type="entry name" value="Methyltransf_21"/>
    <property type="match status" value="1"/>
</dbReference>
<organism evidence="2">
    <name type="scientific">uncultured SAR11 cluster alpha proteobacterium H17925_38M03</name>
    <dbReference type="NCBI Taxonomy" id="715037"/>
    <lineage>
        <taxon>Bacteria</taxon>
        <taxon>Pseudomonadati</taxon>
        <taxon>Pseudomonadota</taxon>
        <taxon>Alphaproteobacteria</taxon>
        <taxon>Candidatus Pelagibacterales</taxon>
        <taxon>environmental samples</taxon>
    </lineage>
</organism>
<dbReference type="Gene3D" id="3.40.50.150">
    <property type="entry name" value="Vaccinia Virus protein VP39"/>
    <property type="match status" value="1"/>
</dbReference>
<evidence type="ECO:0000259" key="1">
    <source>
        <dbReference type="Pfam" id="PF05050"/>
    </source>
</evidence>
<dbReference type="PANTHER" id="PTHR34203:SF15">
    <property type="entry name" value="SLL1173 PROTEIN"/>
    <property type="match status" value="1"/>
</dbReference>
<dbReference type="GO" id="GO:0008168">
    <property type="term" value="F:methyltransferase activity"/>
    <property type="evidence" value="ECO:0007669"/>
    <property type="project" value="UniProtKB-KW"/>
</dbReference>
<dbReference type="NCBIfam" id="TIGR01444">
    <property type="entry name" value="fkbM_fam"/>
    <property type="match status" value="1"/>
</dbReference>
<protein>
    <submittedName>
        <fullName evidence="2">SAM-dependent methyltransferases</fullName>
    </submittedName>
</protein>